<sequence length="107" mass="12295">MAAAYYRWTKQSIPSSAELNVGLICSCLPVVFGMFREVTGSWSSFIRSLRMHSNENIAPGSRRSRRFQKPLNITVKTEMSTYTSLASIDETYHEQLKRSHFDGYHDL</sequence>
<dbReference type="EMBL" id="CM003098">
    <property type="protein sequence ID" value="KUI64493.1"/>
    <property type="molecule type" value="Genomic_DNA"/>
</dbReference>
<dbReference type="AlphaFoldDB" id="A0A194VKK1"/>
<dbReference type="OrthoDB" id="444631at2759"/>
<organism evidence="1 2">
    <name type="scientific">Cytospora mali</name>
    <name type="common">Apple Valsa canker fungus</name>
    <name type="synonym">Valsa mali</name>
    <dbReference type="NCBI Taxonomy" id="578113"/>
    <lineage>
        <taxon>Eukaryota</taxon>
        <taxon>Fungi</taxon>
        <taxon>Dikarya</taxon>
        <taxon>Ascomycota</taxon>
        <taxon>Pezizomycotina</taxon>
        <taxon>Sordariomycetes</taxon>
        <taxon>Sordariomycetidae</taxon>
        <taxon>Diaporthales</taxon>
        <taxon>Cytosporaceae</taxon>
        <taxon>Cytospora</taxon>
    </lineage>
</organism>
<gene>
    <name evidence="1" type="ORF">VM1G_11351</name>
</gene>
<accession>A0A194VKK1</accession>
<name>A0A194VKK1_CYTMA</name>
<protein>
    <submittedName>
        <fullName evidence="1">Uncharacterized protein</fullName>
    </submittedName>
</protein>
<evidence type="ECO:0000313" key="2">
    <source>
        <dbReference type="Proteomes" id="UP000078559"/>
    </source>
</evidence>
<proteinExistence type="predicted"/>
<keyword evidence="2" id="KW-1185">Reference proteome</keyword>
<reference evidence="1" key="1">
    <citation type="submission" date="2014-12" db="EMBL/GenBank/DDBJ databases">
        <title>Genome Sequence of Valsa Canker Pathogens Uncovers a Specific Adaption of Colonization on Woody Bark.</title>
        <authorList>
            <person name="Yin Z."/>
            <person name="Liu H."/>
            <person name="Gao X."/>
            <person name="Li Z."/>
            <person name="Song N."/>
            <person name="Ke X."/>
            <person name="Dai Q."/>
            <person name="Wu Y."/>
            <person name="Sun Y."/>
            <person name="Xu J.-R."/>
            <person name="Kang Z.K."/>
            <person name="Wang L."/>
            <person name="Huang L."/>
        </authorList>
    </citation>
    <scope>NUCLEOTIDE SEQUENCE [LARGE SCALE GENOMIC DNA]</scope>
    <source>
        <strain evidence="1">03-8</strain>
    </source>
</reference>
<evidence type="ECO:0000313" key="1">
    <source>
        <dbReference type="EMBL" id="KUI64493.1"/>
    </source>
</evidence>
<dbReference type="Proteomes" id="UP000078559">
    <property type="component" value="Chromosome 1"/>
</dbReference>